<feature type="transmembrane region" description="Helical" evidence="8">
    <location>
        <begin position="301"/>
        <end position="323"/>
    </location>
</feature>
<feature type="transmembrane region" description="Helical" evidence="8">
    <location>
        <begin position="478"/>
        <end position="498"/>
    </location>
</feature>
<protein>
    <submittedName>
        <fullName evidence="10">DHA2 family integral membrane protein (MFS transporter)</fullName>
    </submittedName>
</protein>
<feature type="transmembrane region" description="Helical" evidence="8">
    <location>
        <begin position="227"/>
        <end position="249"/>
    </location>
</feature>
<feature type="transmembrane region" description="Helical" evidence="8">
    <location>
        <begin position="201"/>
        <end position="221"/>
    </location>
</feature>
<evidence type="ECO:0000313" key="11">
    <source>
        <dbReference type="Proteomes" id="UP000316628"/>
    </source>
</evidence>
<dbReference type="PRINTS" id="PR01036">
    <property type="entry name" value="TCRTETB"/>
</dbReference>
<keyword evidence="11" id="KW-1185">Reference proteome</keyword>
<dbReference type="Pfam" id="PF07690">
    <property type="entry name" value="MFS_1"/>
    <property type="match status" value="1"/>
</dbReference>
<dbReference type="InterPro" id="IPR036259">
    <property type="entry name" value="MFS_trans_sf"/>
</dbReference>
<feature type="transmembrane region" description="Helical" evidence="8">
    <location>
        <begin position="270"/>
        <end position="295"/>
    </location>
</feature>
<evidence type="ECO:0000256" key="3">
    <source>
        <dbReference type="ARBA" id="ARBA00022475"/>
    </source>
</evidence>
<evidence type="ECO:0000259" key="9">
    <source>
        <dbReference type="PROSITE" id="PS50850"/>
    </source>
</evidence>
<reference evidence="10 11" key="1">
    <citation type="submission" date="2019-06" db="EMBL/GenBank/DDBJ databases">
        <title>Sequencing the genomes of 1000 actinobacteria strains.</title>
        <authorList>
            <person name="Klenk H.-P."/>
        </authorList>
    </citation>
    <scope>NUCLEOTIDE SEQUENCE [LARGE SCALE GENOMIC DNA]</scope>
    <source>
        <strain evidence="10 11">DSM 45456</strain>
    </source>
</reference>
<feature type="transmembrane region" description="Helical" evidence="8">
    <location>
        <begin position="335"/>
        <end position="354"/>
    </location>
</feature>
<feature type="domain" description="Major facilitator superfamily (MFS) profile" evidence="9">
    <location>
        <begin position="13"/>
        <end position="502"/>
    </location>
</feature>
<dbReference type="PROSITE" id="PS50850">
    <property type="entry name" value="MFS"/>
    <property type="match status" value="1"/>
</dbReference>
<dbReference type="SUPFAM" id="SSF103473">
    <property type="entry name" value="MFS general substrate transporter"/>
    <property type="match status" value="1"/>
</dbReference>
<gene>
    <name evidence="10" type="ORF">FHX81_7522</name>
</gene>
<keyword evidence="5 8" id="KW-1133">Transmembrane helix</keyword>
<evidence type="ECO:0000313" key="10">
    <source>
        <dbReference type="EMBL" id="TQM85053.1"/>
    </source>
</evidence>
<evidence type="ECO:0000256" key="6">
    <source>
        <dbReference type="ARBA" id="ARBA00023136"/>
    </source>
</evidence>
<dbReference type="EMBL" id="VFPP01000001">
    <property type="protein sequence ID" value="TQM85053.1"/>
    <property type="molecule type" value="Genomic_DNA"/>
</dbReference>
<name>A0A543JQE8_9PSEU</name>
<dbReference type="InterPro" id="IPR004638">
    <property type="entry name" value="EmrB-like"/>
</dbReference>
<keyword evidence="3" id="KW-1003">Cell membrane</keyword>
<evidence type="ECO:0000256" key="7">
    <source>
        <dbReference type="SAM" id="MobiDB-lite"/>
    </source>
</evidence>
<feature type="transmembrane region" description="Helical" evidence="8">
    <location>
        <begin position="54"/>
        <end position="73"/>
    </location>
</feature>
<comment type="subcellular location">
    <subcellularLocation>
        <location evidence="1">Cell membrane</location>
        <topology evidence="1">Multi-pass membrane protein</topology>
    </subcellularLocation>
</comment>
<dbReference type="Gene3D" id="1.20.1720.10">
    <property type="entry name" value="Multidrug resistance protein D"/>
    <property type="match status" value="1"/>
</dbReference>
<dbReference type="AlphaFoldDB" id="A0A543JQE8"/>
<feature type="region of interest" description="Disordered" evidence="7">
    <location>
        <begin position="505"/>
        <end position="533"/>
    </location>
</feature>
<evidence type="ECO:0000256" key="4">
    <source>
        <dbReference type="ARBA" id="ARBA00022692"/>
    </source>
</evidence>
<feature type="transmembrane region" description="Helical" evidence="8">
    <location>
        <begin position="141"/>
        <end position="161"/>
    </location>
</feature>
<feature type="transmembrane region" description="Helical" evidence="8">
    <location>
        <begin position="112"/>
        <end position="134"/>
    </location>
</feature>
<feature type="transmembrane region" description="Helical" evidence="8">
    <location>
        <begin position="360"/>
        <end position="383"/>
    </location>
</feature>
<dbReference type="PANTHER" id="PTHR42718:SF42">
    <property type="entry name" value="EXPORT PROTEIN"/>
    <property type="match status" value="1"/>
</dbReference>
<dbReference type="Gene3D" id="1.20.1250.20">
    <property type="entry name" value="MFS general substrate transporter like domains"/>
    <property type="match status" value="1"/>
</dbReference>
<dbReference type="GO" id="GO:0005886">
    <property type="term" value="C:plasma membrane"/>
    <property type="evidence" value="ECO:0007669"/>
    <property type="project" value="UniProtKB-SubCell"/>
</dbReference>
<dbReference type="NCBIfam" id="TIGR00711">
    <property type="entry name" value="efflux_EmrB"/>
    <property type="match status" value="1"/>
</dbReference>
<proteinExistence type="predicted"/>
<dbReference type="InterPro" id="IPR020846">
    <property type="entry name" value="MFS_dom"/>
</dbReference>
<keyword evidence="2" id="KW-0813">Transport</keyword>
<feature type="transmembrane region" description="Helical" evidence="8">
    <location>
        <begin position="82"/>
        <end position="100"/>
    </location>
</feature>
<accession>A0A543JQE8</accession>
<keyword evidence="6 8" id="KW-0472">Membrane</keyword>
<evidence type="ECO:0000256" key="2">
    <source>
        <dbReference type="ARBA" id="ARBA00022448"/>
    </source>
</evidence>
<dbReference type="CDD" id="cd17321">
    <property type="entry name" value="MFS_MMR_MDR_like"/>
    <property type="match status" value="1"/>
</dbReference>
<comment type="caution">
    <text evidence="10">The sequence shown here is derived from an EMBL/GenBank/DDBJ whole genome shotgun (WGS) entry which is preliminary data.</text>
</comment>
<keyword evidence="4 8" id="KW-0812">Transmembrane</keyword>
<dbReference type="PANTHER" id="PTHR42718">
    <property type="entry name" value="MAJOR FACILITATOR SUPERFAMILY MULTIDRUG TRANSPORTER MFSC"/>
    <property type="match status" value="1"/>
</dbReference>
<sequence>MNQDLGHPRRWRILAVLVGSLMAIIIDTTILNVSLKTLADPTRGLGATHSELEWALSSYTLVFAALLFSWGVLADRVGRKRVLSLGLALFGLASVGSAYSQDAVQLVVARGVMGVGAAAVMPCTLAIVAAVFPARERARAIGVWTAAIGVALALGPITGGVLLEHFWWGSIFLINVPLVAATLIAVALVVPESRAPRARELDVVGMLLSVVGLVLIVYGVIEGGRLASFAAPQVWLTIVAGLAVLVLFVRHERRTAQPAFDIASFREPAFTVAIAAVGLVSFAMAGFLFFSAFYMQSVRGYTPLQAGACTLALAVAMMVFGPLSARVAARFGPKAVCSVALLVVAVAMGALVLIDERTPLWAILPVFFVLGTGIANVMPPAAVSIMMSLPREKAGVGSAMNNTVRQVGQALGVAVLGSVLGAAYRSGIGDALGVLPVERRAAAGESIEATFAAAAGAADQAGGLIGAAKDSFVAAMHVSSLCAAIVALIGAAVVFRWLPGKPPPGAANAWGGGAPNSGRSWKPDSAPAPTGER</sequence>
<dbReference type="OrthoDB" id="9781469at2"/>
<feature type="transmembrane region" description="Helical" evidence="8">
    <location>
        <begin position="12"/>
        <end position="34"/>
    </location>
</feature>
<dbReference type="Proteomes" id="UP000316628">
    <property type="component" value="Unassembled WGS sequence"/>
</dbReference>
<dbReference type="InterPro" id="IPR011701">
    <property type="entry name" value="MFS"/>
</dbReference>
<organism evidence="10 11">
    <name type="scientific">Saccharothrix saharensis</name>
    <dbReference type="NCBI Taxonomy" id="571190"/>
    <lineage>
        <taxon>Bacteria</taxon>
        <taxon>Bacillati</taxon>
        <taxon>Actinomycetota</taxon>
        <taxon>Actinomycetes</taxon>
        <taxon>Pseudonocardiales</taxon>
        <taxon>Pseudonocardiaceae</taxon>
        <taxon>Saccharothrix</taxon>
    </lineage>
</organism>
<dbReference type="RefSeq" id="WP_141983148.1">
    <property type="nucleotide sequence ID" value="NZ_VFPP01000001.1"/>
</dbReference>
<evidence type="ECO:0000256" key="5">
    <source>
        <dbReference type="ARBA" id="ARBA00022989"/>
    </source>
</evidence>
<evidence type="ECO:0000256" key="8">
    <source>
        <dbReference type="SAM" id="Phobius"/>
    </source>
</evidence>
<evidence type="ECO:0000256" key="1">
    <source>
        <dbReference type="ARBA" id="ARBA00004651"/>
    </source>
</evidence>
<dbReference type="GO" id="GO:0022857">
    <property type="term" value="F:transmembrane transporter activity"/>
    <property type="evidence" value="ECO:0007669"/>
    <property type="project" value="InterPro"/>
</dbReference>
<feature type="transmembrane region" description="Helical" evidence="8">
    <location>
        <begin position="167"/>
        <end position="189"/>
    </location>
</feature>